<dbReference type="AlphaFoldDB" id="A0A2P8CZP4"/>
<dbReference type="InterPro" id="IPR016039">
    <property type="entry name" value="Thiolase-like"/>
</dbReference>
<dbReference type="PANTHER" id="PTHR34069:SF2">
    <property type="entry name" value="BETA-KETOACYL-[ACYL-CARRIER-PROTEIN] SYNTHASE III"/>
    <property type="match status" value="1"/>
</dbReference>
<evidence type="ECO:0000256" key="1">
    <source>
        <dbReference type="ARBA" id="ARBA00022679"/>
    </source>
</evidence>
<reference evidence="5 6" key="1">
    <citation type="submission" date="2018-03" db="EMBL/GenBank/DDBJ databases">
        <title>Genomic Encyclopedia of Type Strains, Phase III (KMG-III): the genomes of soil and plant-associated and newly described type strains.</title>
        <authorList>
            <person name="Whitman W."/>
        </authorList>
    </citation>
    <scope>NUCLEOTIDE SEQUENCE [LARGE SCALE GENOMIC DNA]</scope>
    <source>
        <strain evidence="5 6">CGMCC 1.12700</strain>
    </source>
</reference>
<keyword evidence="2" id="KW-0012">Acyltransferase</keyword>
<dbReference type="InterPro" id="IPR013751">
    <property type="entry name" value="ACP_syn_III_N"/>
</dbReference>
<proteinExistence type="predicted"/>
<dbReference type="Gene3D" id="3.40.47.10">
    <property type="match status" value="2"/>
</dbReference>
<dbReference type="GO" id="GO:0044550">
    <property type="term" value="P:secondary metabolite biosynthetic process"/>
    <property type="evidence" value="ECO:0007669"/>
    <property type="project" value="TreeGrafter"/>
</dbReference>
<evidence type="ECO:0000313" key="5">
    <source>
        <dbReference type="EMBL" id="PSK90434.1"/>
    </source>
</evidence>
<dbReference type="InterPro" id="IPR013747">
    <property type="entry name" value="ACP_syn_III_C"/>
</dbReference>
<dbReference type="GO" id="GO:0006633">
    <property type="term" value="P:fatty acid biosynthetic process"/>
    <property type="evidence" value="ECO:0007669"/>
    <property type="project" value="InterPro"/>
</dbReference>
<dbReference type="OrthoDB" id="9815506at2"/>
<evidence type="ECO:0000259" key="3">
    <source>
        <dbReference type="Pfam" id="PF08541"/>
    </source>
</evidence>
<protein>
    <submittedName>
        <fullName evidence="5">3-oxoacyl-[acyl-carrier-protein] synthase-3</fullName>
    </submittedName>
</protein>
<sequence length="322" mass="35944">MIGIQSIKTYTPGIPVPVLQLQEKETLNESELAYFTTCGVDTVYDSGTISSYELAKGAVEKLLQETGTEAASIDLIIYLQSRMPEHFISSEATRLQHEIKAHQALSFAISNLGCADSSMALKLARDFLVANRKANNVLICYGNKLFSNYRFRNPVTIIGDGGVAALVTKTSDHQITDIQIQTNGHYWDLFKLEYRDRNADQYKEACSDLRKYGFELAIESKNRFKEINDTILGRNGLVLQDIAHFMLQNISSRAYDYYQSAFDIPISAICGMNLARYGHLGAGDIFLNYQTGMESGIFQKGEKVLIMNNSPVAAWSSILIEV</sequence>
<evidence type="ECO:0000256" key="2">
    <source>
        <dbReference type="ARBA" id="ARBA00023315"/>
    </source>
</evidence>
<keyword evidence="6" id="KW-1185">Reference proteome</keyword>
<dbReference type="GO" id="GO:0004315">
    <property type="term" value="F:3-oxoacyl-[acyl-carrier-protein] synthase activity"/>
    <property type="evidence" value="ECO:0007669"/>
    <property type="project" value="InterPro"/>
</dbReference>
<feature type="domain" description="Beta-ketoacyl-[acyl-carrier-protein] synthase III N-terminal" evidence="4">
    <location>
        <begin position="111"/>
        <end position="184"/>
    </location>
</feature>
<keyword evidence="1" id="KW-0808">Transferase</keyword>
<gene>
    <name evidence="5" type="ORF">B0I18_108164</name>
</gene>
<evidence type="ECO:0000313" key="6">
    <source>
        <dbReference type="Proteomes" id="UP000240572"/>
    </source>
</evidence>
<dbReference type="RefSeq" id="WP_106524308.1">
    <property type="nucleotide sequence ID" value="NZ_PYGD01000008.1"/>
</dbReference>
<evidence type="ECO:0000259" key="4">
    <source>
        <dbReference type="Pfam" id="PF08545"/>
    </source>
</evidence>
<dbReference type="EMBL" id="PYGD01000008">
    <property type="protein sequence ID" value="PSK90434.1"/>
    <property type="molecule type" value="Genomic_DNA"/>
</dbReference>
<feature type="domain" description="Beta-ketoacyl-[acyl-carrier-protein] synthase III C-terminal" evidence="3">
    <location>
        <begin position="233"/>
        <end position="321"/>
    </location>
</feature>
<dbReference type="Pfam" id="PF08545">
    <property type="entry name" value="ACP_syn_III"/>
    <property type="match status" value="1"/>
</dbReference>
<dbReference type="Pfam" id="PF08541">
    <property type="entry name" value="ACP_syn_III_C"/>
    <property type="match status" value="1"/>
</dbReference>
<dbReference type="SUPFAM" id="SSF53901">
    <property type="entry name" value="Thiolase-like"/>
    <property type="match status" value="1"/>
</dbReference>
<organism evidence="5 6">
    <name type="scientific">Taibaiella chishuiensis</name>
    <dbReference type="NCBI Taxonomy" id="1434707"/>
    <lineage>
        <taxon>Bacteria</taxon>
        <taxon>Pseudomonadati</taxon>
        <taxon>Bacteroidota</taxon>
        <taxon>Chitinophagia</taxon>
        <taxon>Chitinophagales</taxon>
        <taxon>Chitinophagaceae</taxon>
        <taxon>Taibaiella</taxon>
    </lineage>
</organism>
<dbReference type="PANTHER" id="PTHR34069">
    <property type="entry name" value="3-OXOACYL-[ACYL-CARRIER-PROTEIN] SYNTHASE 3"/>
    <property type="match status" value="1"/>
</dbReference>
<name>A0A2P8CZP4_9BACT</name>
<dbReference type="Proteomes" id="UP000240572">
    <property type="component" value="Unassembled WGS sequence"/>
</dbReference>
<comment type="caution">
    <text evidence="5">The sequence shown here is derived from an EMBL/GenBank/DDBJ whole genome shotgun (WGS) entry which is preliminary data.</text>
</comment>
<accession>A0A2P8CZP4</accession>